<comment type="similarity">
    <text evidence="2 4">Belongs to the cytochrome P450 family.</text>
</comment>
<dbReference type="InterPro" id="IPR050121">
    <property type="entry name" value="Cytochrome_P450_monoxygenase"/>
</dbReference>
<proteinExistence type="inferred from homology"/>
<reference evidence="5 6" key="1">
    <citation type="journal article" date="2024" name="Science">
        <title>Giant polyketide synthase enzymes in the biosynthesis of giant marine polyether toxins.</title>
        <authorList>
            <person name="Fallon T.R."/>
            <person name="Shende V.V."/>
            <person name="Wierzbicki I.H."/>
            <person name="Pendleton A.L."/>
            <person name="Watervoot N.F."/>
            <person name="Auber R.P."/>
            <person name="Gonzalez D.J."/>
            <person name="Wisecaver J.H."/>
            <person name="Moore B.S."/>
        </authorList>
    </citation>
    <scope>NUCLEOTIDE SEQUENCE [LARGE SCALE GENOMIC DNA]</scope>
    <source>
        <strain evidence="5 6">12B1</strain>
    </source>
</reference>
<evidence type="ECO:0000256" key="2">
    <source>
        <dbReference type="ARBA" id="ARBA00010617"/>
    </source>
</evidence>
<evidence type="ECO:0000313" key="6">
    <source>
        <dbReference type="Proteomes" id="UP001515480"/>
    </source>
</evidence>
<sequence>MGGSSPPLARLPRLPLLTLLAHGDFARTVAHCASRGLPIATATLPGGRALFFVSRPALAFDFTSAQPGVFSAREDHAAAAPGVVRAAGEAWHARRARLQPLQAPSALEEIVAPAARAHLAALPRAALRLPPPALLATCRGFARRVMHELLFSAQPATPPPLPPPAAARGARRRAAWRRVARGALAVAQLRALLRARRGSFFELAGAFTNAPRKVQRLAASIAARLPRRVSGGGAAAAAAAAAEGGGAPSEEEWVKAQVLLRCGEGAADGAGRRRRDDVLQWLLGEATPPSEAVAYALPIVSDLLAAGAETTAAAIASAALLLAGDEEKRAIAAEEAGRFLSEGDMETLDVRKALTSLRYCRACVMEALRLYPPAPLVMRVANSDTTLHGVDIPKGSAVITSPETLGRDPESWERPNEFLPNRFLDGPAAPPGAYIPFGAGPRACVGQQAALLISTLAIAHLFASSSDDEQSSDDDAEPDESI</sequence>
<gene>
    <name evidence="5" type="ORF">AB1Y20_009617</name>
</gene>
<comment type="caution">
    <text evidence="5">The sequence shown here is derived from an EMBL/GenBank/DDBJ whole genome shotgun (WGS) entry which is preliminary data.</text>
</comment>
<accession>A0AB34K2J4</accession>
<protein>
    <recommendedName>
        <fullName evidence="7">Cytochrome P450</fullName>
    </recommendedName>
</protein>
<dbReference type="InterPro" id="IPR001128">
    <property type="entry name" value="Cyt_P450"/>
</dbReference>
<keyword evidence="4" id="KW-0560">Oxidoreductase</keyword>
<name>A0AB34K2J4_PRYPA</name>
<dbReference type="GO" id="GO:0005506">
    <property type="term" value="F:iron ion binding"/>
    <property type="evidence" value="ECO:0007669"/>
    <property type="project" value="InterPro"/>
</dbReference>
<dbReference type="AlphaFoldDB" id="A0AB34K2J4"/>
<evidence type="ECO:0000256" key="3">
    <source>
        <dbReference type="PIRSR" id="PIRSR602401-1"/>
    </source>
</evidence>
<dbReference type="GO" id="GO:0004497">
    <property type="term" value="F:monooxygenase activity"/>
    <property type="evidence" value="ECO:0007669"/>
    <property type="project" value="UniProtKB-KW"/>
</dbReference>
<dbReference type="PRINTS" id="PR00463">
    <property type="entry name" value="EP450I"/>
</dbReference>
<dbReference type="PROSITE" id="PS00086">
    <property type="entry name" value="CYTOCHROME_P450"/>
    <property type="match status" value="1"/>
</dbReference>
<dbReference type="GO" id="GO:0020037">
    <property type="term" value="F:heme binding"/>
    <property type="evidence" value="ECO:0007669"/>
    <property type="project" value="InterPro"/>
</dbReference>
<evidence type="ECO:0000256" key="1">
    <source>
        <dbReference type="ARBA" id="ARBA00001971"/>
    </source>
</evidence>
<dbReference type="InterPro" id="IPR017972">
    <property type="entry name" value="Cyt_P450_CS"/>
</dbReference>
<feature type="binding site" description="axial binding residue" evidence="3">
    <location>
        <position position="444"/>
    </location>
    <ligand>
        <name>heme</name>
        <dbReference type="ChEBI" id="CHEBI:30413"/>
    </ligand>
    <ligandPart>
        <name>Fe</name>
        <dbReference type="ChEBI" id="CHEBI:18248"/>
    </ligandPart>
</feature>
<comment type="cofactor">
    <cofactor evidence="1 3">
        <name>heme</name>
        <dbReference type="ChEBI" id="CHEBI:30413"/>
    </cofactor>
</comment>
<keyword evidence="4" id="KW-0503">Monooxygenase</keyword>
<dbReference type="InterPro" id="IPR002401">
    <property type="entry name" value="Cyt_P450_E_grp-I"/>
</dbReference>
<evidence type="ECO:0000256" key="4">
    <source>
        <dbReference type="RuleBase" id="RU000461"/>
    </source>
</evidence>
<dbReference type="PRINTS" id="PR00385">
    <property type="entry name" value="P450"/>
</dbReference>
<dbReference type="SUPFAM" id="SSF48264">
    <property type="entry name" value="Cytochrome P450"/>
    <property type="match status" value="1"/>
</dbReference>
<dbReference type="Pfam" id="PF00067">
    <property type="entry name" value="p450"/>
    <property type="match status" value="1"/>
</dbReference>
<keyword evidence="3 4" id="KW-0479">Metal-binding</keyword>
<dbReference type="PANTHER" id="PTHR24305">
    <property type="entry name" value="CYTOCHROME P450"/>
    <property type="match status" value="1"/>
</dbReference>
<organism evidence="5 6">
    <name type="scientific">Prymnesium parvum</name>
    <name type="common">Toxic golden alga</name>
    <dbReference type="NCBI Taxonomy" id="97485"/>
    <lineage>
        <taxon>Eukaryota</taxon>
        <taxon>Haptista</taxon>
        <taxon>Haptophyta</taxon>
        <taxon>Prymnesiophyceae</taxon>
        <taxon>Prymnesiales</taxon>
        <taxon>Prymnesiaceae</taxon>
        <taxon>Prymnesium</taxon>
    </lineage>
</organism>
<keyword evidence="6" id="KW-1185">Reference proteome</keyword>
<dbReference type="Proteomes" id="UP001515480">
    <property type="component" value="Unassembled WGS sequence"/>
</dbReference>
<dbReference type="EMBL" id="JBGBPQ010000002">
    <property type="protein sequence ID" value="KAL1528260.1"/>
    <property type="molecule type" value="Genomic_DNA"/>
</dbReference>
<dbReference type="PANTHER" id="PTHR24305:SF166">
    <property type="entry name" value="CYTOCHROME P450 12A4, MITOCHONDRIAL-RELATED"/>
    <property type="match status" value="1"/>
</dbReference>
<dbReference type="InterPro" id="IPR036396">
    <property type="entry name" value="Cyt_P450_sf"/>
</dbReference>
<keyword evidence="3 4" id="KW-0349">Heme</keyword>
<evidence type="ECO:0008006" key="7">
    <source>
        <dbReference type="Google" id="ProtNLM"/>
    </source>
</evidence>
<dbReference type="Gene3D" id="1.10.630.10">
    <property type="entry name" value="Cytochrome P450"/>
    <property type="match status" value="1"/>
</dbReference>
<evidence type="ECO:0000313" key="5">
    <source>
        <dbReference type="EMBL" id="KAL1528260.1"/>
    </source>
</evidence>
<keyword evidence="3 4" id="KW-0408">Iron</keyword>
<dbReference type="GO" id="GO:0016705">
    <property type="term" value="F:oxidoreductase activity, acting on paired donors, with incorporation or reduction of molecular oxygen"/>
    <property type="evidence" value="ECO:0007669"/>
    <property type="project" value="InterPro"/>
</dbReference>